<evidence type="ECO:0000313" key="23">
    <source>
        <dbReference type="Proteomes" id="UP000036987"/>
    </source>
</evidence>
<dbReference type="PIRSF" id="PIRSF000641">
    <property type="entry name" value="SRK"/>
    <property type="match status" value="1"/>
</dbReference>
<evidence type="ECO:0000256" key="5">
    <source>
        <dbReference type="ARBA" id="ARBA00022679"/>
    </source>
</evidence>
<dbReference type="CDD" id="cd00028">
    <property type="entry name" value="B_lectin"/>
    <property type="match status" value="1"/>
</dbReference>
<dbReference type="GO" id="GO:0048544">
    <property type="term" value="P:recognition of pollen"/>
    <property type="evidence" value="ECO:0007669"/>
    <property type="project" value="InterPro"/>
</dbReference>
<dbReference type="SUPFAM" id="SSF51110">
    <property type="entry name" value="alpha-D-mannose-specific plant lectins"/>
    <property type="match status" value="1"/>
</dbReference>
<keyword evidence="5 17" id="KW-0808">Transferase</keyword>
<dbReference type="GO" id="GO:0006955">
    <property type="term" value="P:immune response"/>
    <property type="evidence" value="ECO:0000318"/>
    <property type="project" value="GO_Central"/>
</dbReference>
<evidence type="ECO:0000256" key="13">
    <source>
        <dbReference type="ARBA" id="ARBA00023136"/>
    </source>
</evidence>
<dbReference type="FunFam" id="3.30.200.20:FF:000727">
    <property type="entry name" value="Cysteine-rich RLK (RECEPTOR-like protein kinase) 23"/>
    <property type="match status" value="1"/>
</dbReference>
<feature type="domain" description="Bulb-type lectin" evidence="20">
    <location>
        <begin position="42"/>
        <end position="164"/>
    </location>
</feature>
<dbReference type="GO" id="GO:0005886">
    <property type="term" value="C:plasma membrane"/>
    <property type="evidence" value="ECO:0000318"/>
    <property type="project" value="GO_Central"/>
</dbReference>
<keyword evidence="12 18" id="KW-1133">Transmembrane helix</keyword>
<dbReference type="Gene3D" id="2.90.10.10">
    <property type="entry name" value="Bulb-type lectin domain"/>
    <property type="match status" value="1"/>
</dbReference>
<evidence type="ECO:0000313" key="22">
    <source>
        <dbReference type="EMBL" id="KMZ64351.1"/>
    </source>
</evidence>
<dbReference type="Pfam" id="PF00954">
    <property type="entry name" value="S_locus_glycop"/>
    <property type="match status" value="1"/>
</dbReference>
<dbReference type="SMART" id="SM00220">
    <property type="entry name" value="S_TKc"/>
    <property type="match status" value="1"/>
</dbReference>
<keyword evidence="4" id="KW-0245">EGF-like domain</keyword>
<keyword evidence="8" id="KW-0677">Repeat</keyword>
<keyword evidence="7" id="KW-0732">Signal</keyword>
<dbReference type="SUPFAM" id="SSF56112">
    <property type="entry name" value="Protein kinase-like (PK-like)"/>
    <property type="match status" value="1"/>
</dbReference>
<comment type="catalytic activity">
    <reaction evidence="17">
        <text>L-seryl-[protein] + ATP = O-phospho-L-seryl-[protein] + ADP + H(+)</text>
        <dbReference type="Rhea" id="RHEA:17989"/>
        <dbReference type="Rhea" id="RHEA-COMP:9863"/>
        <dbReference type="Rhea" id="RHEA-COMP:11604"/>
        <dbReference type="ChEBI" id="CHEBI:15378"/>
        <dbReference type="ChEBI" id="CHEBI:29999"/>
        <dbReference type="ChEBI" id="CHEBI:30616"/>
        <dbReference type="ChEBI" id="CHEBI:83421"/>
        <dbReference type="ChEBI" id="CHEBI:456216"/>
        <dbReference type="EC" id="2.7.11.1"/>
    </reaction>
</comment>
<dbReference type="PROSITE" id="PS50927">
    <property type="entry name" value="BULB_LECTIN"/>
    <property type="match status" value="1"/>
</dbReference>
<proteinExistence type="inferred from homology"/>
<dbReference type="InterPro" id="IPR008271">
    <property type="entry name" value="Ser/Thr_kinase_AS"/>
</dbReference>
<dbReference type="PANTHER" id="PTHR27002">
    <property type="entry name" value="RECEPTOR-LIKE SERINE/THREONINE-PROTEIN KINASE SD1-8"/>
    <property type="match status" value="1"/>
</dbReference>
<dbReference type="InterPro" id="IPR001480">
    <property type="entry name" value="Bulb-type_lectin_dom"/>
</dbReference>
<dbReference type="InterPro" id="IPR000719">
    <property type="entry name" value="Prot_kinase_dom"/>
</dbReference>
<evidence type="ECO:0000256" key="8">
    <source>
        <dbReference type="ARBA" id="ARBA00022737"/>
    </source>
</evidence>
<evidence type="ECO:0000256" key="18">
    <source>
        <dbReference type="SAM" id="Phobius"/>
    </source>
</evidence>
<keyword evidence="11 17" id="KW-0067">ATP-binding</keyword>
<dbReference type="Pfam" id="PF01453">
    <property type="entry name" value="B_lectin"/>
    <property type="match status" value="1"/>
</dbReference>
<keyword evidence="14" id="KW-1015">Disulfide bond</keyword>
<dbReference type="InterPro" id="IPR024171">
    <property type="entry name" value="SRK-like_kinase"/>
</dbReference>
<dbReference type="OMA" id="SIRESCC"/>
<dbReference type="InterPro" id="IPR001245">
    <property type="entry name" value="Ser-Thr/Tyr_kinase_cat_dom"/>
</dbReference>
<evidence type="ECO:0000259" key="19">
    <source>
        <dbReference type="PROSITE" id="PS50011"/>
    </source>
</evidence>
<dbReference type="OrthoDB" id="1910371at2759"/>
<comment type="caution">
    <text evidence="22">The sequence shown here is derived from an EMBL/GenBank/DDBJ whole genome shotgun (WGS) entry which is preliminary data.</text>
</comment>
<dbReference type="PANTHER" id="PTHR27002:SF1082">
    <property type="entry name" value="OS06G0693000 PROTEIN"/>
    <property type="match status" value="1"/>
</dbReference>
<comment type="subcellular location">
    <subcellularLocation>
        <location evidence="1">Cell membrane</location>
        <topology evidence="1">Single-pass type I membrane protein</topology>
    </subcellularLocation>
</comment>
<dbReference type="Gene3D" id="3.30.200.20">
    <property type="entry name" value="Phosphorylase Kinase, domain 1"/>
    <property type="match status" value="1"/>
</dbReference>
<evidence type="ECO:0000256" key="7">
    <source>
        <dbReference type="ARBA" id="ARBA00022729"/>
    </source>
</evidence>
<dbReference type="Proteomes" id="UP000036987">
    <property type="component" value="Unassembled WGS sequence"/>
</dbReference>
<dbReference type="GO" id="GO:0005524">
    <property type="term" value="F:ATP binding"/>
    <property type="evidence" value="ECO:0007669"/>
    <property type="project" value="UniProtKB-KW"/>
</dbReference>
<dbReference type="EC" id="2.7.11.1" evidence="17"/>
<dbReference type="InterPro" id="IPR003609">
    <property type="entry name" value="Pan_app"/>
</dbReference>
<keyword evidence="9 17" id="KW-0547">Nucleotide-binding</keyword>
<feature type="transmembrane region" description="Helical" evidence="18">
    <location>
        <begin position="486"/>
        <end position="511"/>
    </location>
</feature>
<gene>
    <name evidence="22" type="ORF">ZOSMA_374G00170</name>
</gene>
<sequence>MVYIVVVITLSFTFKKTKSKTLGFQTSCVASGDLSIPNPNCYRTRSSSGLSSSSQTLVSIGEVFEFGFFNLSSRYYLGVWYHDILPRTVVWVANREEPFSNSSGFIGFRSGKLVVSGGVDSSSIWWSMDSGSNMSEINLTAQIKDVGNLVVSQQGGNKIWQSFDFPTDSFLPSQVLILGRSNDELTTLKPWKSDVDPSPGNSSLFLDPRGFSSSYFQILIIDNLNTQMNAHSTSIGAGDTILWRSGPWSNDDKSFNGVISLTPNSIYGFSLTPSDNGVQFTLIMPNNYDGRFKYQLLVNGTLTRYLYNNSQWNYIWSDSSQRCYLYNMCGKNAICVEDDDPSCQCLFGFKPSFTSEWNKRNWSGGCVRNTTIEDQCQPSNVGFFNLTHVKTPDIQTFYRPVNATTSESVCGEYCLKSCYCTAYVYIQNDGCYTWNGDLFDLQNLTRISRGAKLSIKLNVTDLPPTSGNSNIRPSIGNKEEWIKKHLVVVLVVAVIGITTILSILMISFFLWTKYKIKYKRMKKQSPLVILDDISYEQQSQTDLLLLDFDILQSATNDFNESNTLGKRGFGHVYKGVLPGGEEITVKRLSENSSQGVVEFKNEMILIAKLQHNNLVRMKGVCIQRGEKMLVYEYMPNGSLDDFIFNIKKQHLLDWKSRSKIIEGIARGLLYLHRDSRPRIIHRDLKAGNILLDEEMNSKISDFGMARIFGGKQNDQNNTNRVVGTFGYMSPEYAMEGLFSVKSDVYSFGIMILEIICGVKNNKFRTCEHLNLAEYVWQLWKEDRGMEPVDPTIKTSCSEEDVLRYEHVALLCIQDNAIDRPYMSDVVKMLSTEFRIPQIPKISTFTSGAGYTSKVNNPFTIAKYSNNHEIFSENEITMTEAITR</sequence>
<keyword evidence="10 17" id="KW-0418">Kinase</keyword>
<evidence type="ECO:0000256" key="17">
    <source>
        <dbReference type="PIRNR" id="PIRNR000641"/>
    </source>
</evidence>
<keyword evidence="2" id="KW-1003">Cell membrane</keyword>
<reference evidence="23" key="1">
    <citation type="journal article" date="2016" name="Nature">
        <title>The genome of the seagrass Zostera marina reveals angiosperm adaptation to the sea.</title>
        <authorList>
            <person name="Olsen J.L."/>
            <person name="Rouze P."/>
            <person name="Verhelst B."/>
            <person name="Lin Y.-C."/>
            <person name="Bayer T."/>
            <person name="Collen J."/>
            <person name="Dattolo E."/>
            <person name="De Paoli E."/>
            <person name="Dittami S."/>
            <person name="Maumus F."/>
            <person name="Michel G."/>
            <person name="Kersting A."/>
            <person name="Lauritano C."/>
            <person name="Lohaus R."/>
            <person name="Toepel M."/>
            <person name="Tonon T."/>
            <person name="Vanneste K."/>
            <person name="Amirebrahimi M."/>
            <person name="Brakel J."/>
            <person name="Bostroem C."/>
            <person name="Chovatia M."/>
            <person name="Grimwood J."/>
            <person name="Jenkins J.W."/>
            <person name="Jueterbock A."/>
            <person name="Mraz A."/>
            <person name="Stam W.T."/>
            <person name="Tice H."/>
            <person name="Bornberg-Bauer E."/>
            <person name="Green P.J."/>
            <person name="Pearson G.A."/>
            <person name="Procaccini G."/>
            <person name="Duarte C.M."/>
            <person name="Schmutz J."/>
            <person name="Reusch T.B.H."/>
            <person name="Van de Peer Y."/>
        </authorList>
    </citation>
    <scope>NUCLEOTIDE SEQUENCE [LARGE SCALE GENOMIC DNA]</scope>
    <source>
        <strain evidence="23">cv. Finnish</strain>
    </source>
</reference>
<evidence type="ECO:0000256" key="6">
    <source>
        <dbReference type="ARBA" id="ARBA00022692"/>
    </source>
</evidence>
<evidence type="ECO:0000256" key="9">
    <source>
        <dbReference type="ARBA" id="ARBA00022741"/>
    </source>
</evidence>
<dbReference type="InterPro" id="IPR036426">
    <property type="entry name" value="Bulb-type_lectin_dom_sf"/>
</dbReference>
<dbReference type="STRING" id="29655.A0A0K9P5Q0"/>
<evidence type="ECO:0000259" key="21">
    <source>
        <dbReference type="PROSITE" id="PS50948"/>
    </source>
</evidence>
<dbReference type="CDD" id="cd01098">
    <property type="entry name" value="PAN_AP_plant"/>
    <property type="match status" value="1"/>
</dbReference>
<comment type="similarity">
    <text evidence="17">Belongs to the protein kinase superfamily. Ser/Thr protein kinase family.</text>
</comment>
<dbReference type="PROSITE" id="PS50011">
    <property type="entry name" value="PROTEIN_KINASE_DOM"/>
    <property type="match status" value="1"/>
</dbReference>
<dbReference type="GO" id="GO:0004674">
    <property type="term" value="F:protein serine/threonine kinase activity"/>
    <property type="evidence" value="ECO:0000318"/>
    <property type="project" value="GO_Central"/>
</dbReference>
<evidence type="ECO:0000256" key="4">
    <source>
        <dbReference type="ARBA" id="ARBA00022536"/>
    </source>
</evidence>
<keyword evidence="15 22" id="KW-0675">Receptor</keyword>
<dbReference type="PROSITE" id="PS50948">
    <property type="entry name" value="PAN"/>
    <property type="match status" value="1"/>
</dbReference>
<dbReference type="CDD" id="cd14066">
    <property type="entry name" value="STKc_IRAK"/>
    <property type="match status" value="1"/>
</dbReference>
<accession>A0A0K9P5Q0</accession>
<keyword evidence="6 18" id="KW-0812">Transmembrane</keyword>
<dbReference type="FunFam" id="1.10.510.10:FF:000060">
    <property type="entry name" value="G-type lectin S-receptor-like serine/threonine-protein kinase"/>
    <property type="match status" value="1"/>
</dbReference>
<name>A0A0K9P5Q0_ZOSMR</name>
<evidence type="ECO:0000256" key="1">
    <source>
        <dbReference type="ARBA" id="ARBA00004251"/>
    </source>
</evidence>
<keyword evidence="16" id="KW-0325">Glycoprotein</keyword>
<evidence type="ECO:0000256" key="14">
    <source>
        <dbReference type="ARBA" id="ARBA00023157"/>
    </source>
</evidence>
<dbReference type="GO" id="GO:0051707">
    <property type="term" value="P:response to other organism"/>
    <property type="evidence" value="ECO:0007669"/>
    <property type="project" value="UniProtKB-ARBA"/>
</dbReference>
<dbReference type="SMART" id="SM00108">
    <property type="entry name" value="B_lectin"/>
    <property type="match status" value="1"/>
</dbReference>
<feature type="domain" description="Protein kinase" evidence="19">
    <location>
        <begin position="558"/>
        <end position="834"/>
    </location>
</feature>
<evidence type="ECO:0000256" key="10">
    <source>
        <dbReference type="ARBA" id="ARBA00022777"/>
    </source>
</evidence>
<dbReference type="Pfam" id="PF07714">
    <property type="entry name" value="PK_Tyr_Ser-Thr"/>
    <property type="match status" value="1"/>
</dbReference>
<keyword evidence="3 17" id="KW-0723">Serine/threonine-protein kinase</keyword>
<dbReference type="GO" id="GO:0007165">
    <property type="term" value="P:signal transduction"/>
    <property type="evidence" value="ECO:0000318"/>
    <property type="project" value="GO_Central"/>
</dbReference>
<protein>
    <recommendedName>
        <fullName evidence="17">Receptor-like serine/threonine-protein kinase</fullName>
        <ecNumber evidence="17">2.7.11.1</ecNumber>
    </recommendedName>
</protein>
<dbReference type="GO" id="GO:0106310">
    <property type="term" value="F:protein serine kinase activity"/>
    <property type="evidence" value="ECO:0007669"/>
    <property type="project" value="RHEA"/>
</dbReference>
<comment type="catalytic activity">
    <reaction evidence="17">
        <text>L-threonyl-[protein] + ATP = O-phospho-L-threonyl-[protein] + ADP + H(+)</text>
        <dbReference type="Rhea" id="RHEA:46608"/>
        <dbReference type="Rhea" id="RHEA-COMP:11060"/>
        <dbReference type="Rhea" id="RHEA-COMP:11605"/>
        <dbReference type="ChEBI" id="CHEBI:15378"/>
        <dbReference type="ChEBI" id="CHEBI:30013"/>
        <dbReference type="ChEBI" id="CHEBI:30616"/>
        <dbReference type="ChEBI" id="CHEBI:61977"/>
        <dbReference type="ChEBI" id="CHEBI:456216"/>
        <dbReference type="EC" id="2.7.11.1"/>
    </reaction>
</comment>
<evidence type="ECO:0000259" key="20">
    <source>
        <dbReference type="PROSITE" id="PS50927"/>
    </source>
</evidence>
<dbReference type="Gene3D" id="1.10.510.10">
    <property type="entry name" value="Transferase(Phosphotransferase) domain 1"/>
    <property type="match status" value="1"/>
</dbReference>
<dbReference type="Pfam" id="PF08276">
    <property type="entry name" value="PAN_2"/>
    <property type="match status" value="1"/>
</dbReference>
<dbReference type="AlphaFoldDB" id="A0A0K9P5Q0"/>
<evidence type="ECO:0000256" key="11">
    <source>
        <dbReference type="ARBA" id="ARBA00022840"/>
    </source>
</evidence>
<dbReference type="InterPro" id="IPR000858">
    <property type="entry name" value="S_locus_glycoprot_dom"/>
</dbReference>
<dbReference type="PROSITE" id="PS00108">
    <property type="entry name" value="PROTEIN_KINASE_ST"/>
    <property type="match status" value="1"/>
</dbReference>
<evidence type="ECO:0000256" key="15">
    <source>
        <dbReference type="ARBA" id="ARBA00023170"/>
    </source>
</evidence>
<organism evidence="22 23">
    <name type="scientific">Zostera marina</name>
    <name type="common">Eelgrass</name>
    <dbReference type="NCBI Taxonomy" id="29655"/>
    <lineage>
        <taxon>Eukaryota</taxon>
        <taxon>Viridiplantae</taxon>
        <taxon>Streptophyta</taxon>
        <taxon>Embryophyta</taxon>
        <taxon>Tracheophyta</taxon>
        <taxon>Spermatophyta</taxon>
        <taxon>Magnoliopsida</taxon>
        <taxon>Liliopsida</taxon>
        <taxon>Zosteraceae</taxon>
        <taxon>Zostera</taxon>
    </lineage>
</organism>
<feature type="domain" description="Apple" evidence="21">
    <location>
        <begin position="376"/>
        <end position="458"/>
    </location>
</feature>
<keyword evidence="23" id="KW-1185">Reference proteome</keyword>
<evidence type="ECO:0000256" key="3">
    <source>
        <dbReference type="ARBA" id="ARBA00022527"/>
    </source>
</evidence>
<dbReference type="EMBL" id="LFYR01001162">
    <property type="protein sequence ID" value="KMZ64351.1"/>
    <property type="molecule type" value="Genomic_DNA"/>
</dbReference>
<evidence type="ECO:0000256" key="16">
    <source>
        <dbReference type="ARBA" id="ARBA00023180"/>
    </source>
</evidence>
<evidence type="ECO:0000256" key="12">
    <source>
        <dbReference type="ARBA" id="ARBA00022989"/>
    </source>
</evidence>
<evidence type="ECO:0000256" key="2">
    <source>
        <dbReference type="ARBA" id="ARBA00022475"/>
    </source>
</evidence>
<keyword evidence="13 18" id="KW-0472">Membrane</keyword>
<dbReference type="InterPro" id="IPR011009">
    <property type="entry name" value="Kinase-like_dom_sf"/>
</dbReference>